<sequence length="230" mass="27447">MSTETKADAFRERIILNVGGIKYETFRSTLIAYPETYLGTMFADRNRELLRPTNENEYFIDRDGELFRYILQYYRTGKIHFPPSKDNKYSQEEICTEIDFFQLPIFLHTQQIKLTLSQRAQKASAKKVDEFVNALIQLPKDYETYWDEYEKLAPYIKHIRPYCGVGYDILERFNKEIGNFLKKELGAELGWIVEKHYNDVAKMDYYRVNITLAEDFYDTKKILHYSDLLE</sequence>
<dbReference type="PROSITE" id="PS50097">
    <property type="entry name" value="BTB"/>
    <property type="match status" value="1"/>
</dbReference>
<dbReference type="GO" id="GO:0051260">
    <property type="term" value="P:protein homooligomerization"/>
    <property type="evidence" value="ECO:0007669"/>
    <property type="project" value="InterPro"/>
</dbReference>
<dbReference type="InterPro" id="IPR003131">
    <property type="entry name" value="T1-type_BTB"/>
</dbReference>
<dbReference type="Gene3D" id="3.30.710.10">
    <property type="entry name" value="Potassium Channel Kv1.1, Chain A"/>
    <property type="match status" value="1"/>
</dbReference>
<evidence type="ECO:0000313" key="3">
    <source>
        <dbReference type="Proteomes" id="UP001153678"/>
    </source>
</evidence>
<dbReference type="InterPro" id="IPR000210">
    <property type="entry name" value="BTB/POZ_dom"/>
</dbReference>
<organism evidence="2 3">
    <name type="scientific">Funneliformis geosporum</name>
    <dbReference type="NCBI Taxonomy" id="1117311"/>
    <lineage>
        <taxon>Eukaryota</taxon>
        <taxon>Fungi</taxon>
        <taxon>Fungi incertae sedis</taxon>
        <taxon>Mucoromycota</taxon>
        <taxon>Glomeromycotina</taxon>
        <taxon>Glomeromycetes</taxon>
        <taxon>Glomerales</taxon>
        <taxon>Glomeraceae</taxon>
        <taxon>Funneliformis</taxon>
    </lineage>
</organism>
<dbReference type="OrthoDB" id="2414723at2759"/>
<dbReference type="EMBL" id="CAMKVN010002077">
    <property type="protein sequence ID" value="CAI2179468.1"/>
    <property type="molecule type" value="Genomic_DNA"/>
</dbReference>
<dbReference type="Proteomes" id="UP001153678">
    <property type="component" value="Unassembled WGS sequence"/>
</dbReference>
<reference evidence="2" key="1">
    <citation type="submission" date="2022-08" db="EMBL/GenBank/DDBJ databases">
        <authorList>
            <person name="Kallberg Y."/>
            <person name="Tangrot J."/>
            <person name="Rosling A."/>
        </authorList>
    </citation>
    <scope>NUCLEOTIDE SEQUENCE</scope>
    <source>
        <strain evidence="2">Wild A</strain>
    </source>
</reference>
<keyword evidence="3" id="KW-1185">Reference proteome</keyword>
<accession>A0A9W4SS13</accession>
<dbReference type="SUPFAM" id="SSF54695">
    <property type="entry name" value="POZ domain"/>
    <property type="match status" value="1"/>
</dbReference>
<name>A0A9W4SS13_9GLOM</name>
<comment type="caution">
    <text evidence="2">The sequence shown here is derived from an EMBL/GenBank/DDBJ whole genome shotgun (WGS) entry which is preliminary data.</text>
</comment>
<proteinExistence type="predicted"/>
<dbReference type="AlphaFoldDB" id="A0A9W4SS13"/>
<dbReference type="Pfam" id="PF02214">
    <property type="entry name" value="BTB_2"/>
    <property type="match status" value="1"/>
</dbReference>
<dbReference type="PANTHER" id="PTHR14499">
    <property type="entry name" value="POTASSIUM CHANNEL TETRAMERIZATION DOMAIN-CONTAINING"/>
    <property type="match status" value="1"/>
</dbReference>
<evidence type="ECO:0000313" key="2">
    <source>
        <dbReference type="EMBL" id="CAI2179468.1"/>
    </source>
</evidence>
<dbReference type="InterPro" id="IPR011333">
    <property type="entry name" value="SKP1/BTB/POZ_sf"/>
</dbReference>
<dbReference type="PANTHER" id="PTHR14499:SF136">
    <property type="entry name" value="GH08630P"/>
    <property type="match status" value="1"/>
</dbReference>
<protein>
    <submittedName>
        <fullName evidence="2">11426_t:CDS:1</fullName>
    </submittedName>
</protein>
<dbReference type="SMART" id="SM00225">
    <property type="entry name" value="BTB"/>
    <property type="match status" value="1"/>
</dbReference>
<evidence type="ECO:0000259" key="1">
    <source>
        <dbReference type="PROSITE" id="PS50097"/>
    </source>
</evidence>
<feature type="domain" description="BTB" evidence="1">
    <location>
        <begin position="12"/>
        <end position="83"/>
    </location>
</feature>
<gene>
    <name evidence="2" type="ORF">FWILDA_LOCUS9105</name>
</gene>